<accession>A0A2M7BTA5</accession>
<organism evidence="3 4">
    <name type="scientific">Candidatus Roizmanbacteria bacterium CG03_land_8_20_14_0_80_39_12</name>
    <dbReference type="NCBI Taxonomy" id="1974847"/>
    <lineage>
        <taxon>Bacteria</taxon>
        <taxon>Candidatus Roizmaniibacteriota</taxon>
    </lineage>
</organism>
<dbReference type="AlphaFoldDB" id="A0A2M7BTA5"/>
<dbReference type="SUPFAM" id="SSF56059">
    <property type="entry name" value="Glutathione synthetase ATP-binding domain-like"/>
    <property type="match status" value="1"/>
</dbReference>
<dbReference type="InterPro" id="IPR011761">
    <property type="entry name" value="ATP-grasp"/>
</dbReference>
<dbReference type="InterPro" id="IPR004218">
    <property type="entry name" value="GSHS_ATP-bd"/>
</dbReference>
<protein>
    <recommendedName>
        <fullName evidence="2">ATP-grasp domain-containing protein</fullName>
    </recommendedName>
</protein>
<evidence type="ECO:0000313" key="4">
    <source>
        <dbReference type="Proteomes" id="UP000230119"/>
    </source>
</evidence>
<proteinExistence type="predicted"/>
<feature type="domain" description="ATP-grasp" evidence="2">
    <location>
        <begin position="151"/>
        <end position="354"/>
    </location>
</feature>
<evidence type="ECO:0000259" key="2">
    <source>
        <dbReference type="PROSITE" id="PS50975"/>
    </source>
</evidence>
<keyword evidence="1" id="KW-0067">ATP-binding</keyword>
<dbReference type="Gene3D" id="3.30.470.20">
    <property type="entry name" value="ATP-grasp fold, B domain"/>
    <property type="match status" value="1"/>
</dbReference>
<evidence type="ECO:0000313" key="3">
    <source>
        <dbReference type="EMBL" id="PIV08700.1"/>
    </source>
</evidence>
<dbReference type="EMBL" id="PEVA01000054">
    <property type="protein sequence ID" value="PIV08700.1"/>
    <property type="molecule type" value="Genomic_DNA"/>
</dbReference>
<evidence type="ECO:0000256" key="1">
    <source>
        <dbReference type="PROSITE-ProRule" id="PRU00409"/>
    </source>
</evidence>
<dbReference type="GO" id="GO:0046872">
    <property type="term" value="F:metal ion binding"/>
    <property type="evidence" value="ECO:0007669"/>
    <property type="project" value="InterPro"/>
</dbReference>
<sequence>MSTSSLSLYIFNSIEDEWRFNSSIQSSYLLSDSYLYMNIDVSPSVLITPIPISSQFKKYVESLAEVSISTYSPIHKTHSICKNIMFDKKLLNLLVNEAKKWNNTIVMKAYVSTPELLMLKDTFIKKGVKVLLPENTETEHLWTVDFFGSKAGFRSVFARFMPKGSICYSAQEAAKKAQELYQKKKAVVIKTNRGNSGEGIVIVNHQKMPDLRTLFSSRSYWSKNPIVVEEFIDTTREKHSPFPSIEGFITPLGKVKLPYYCNMIVTKEGEFYGIEMHRKVVSENVRREMNKITHYIGKTYAKAGYRGRFDVDYLYDGKKLYANESNTRTNGGTDTYFIIRKLIGPIFFTSRYILSNYIELNKKISFNALIEMVSPLLYDKKTKVGFILGSENTLHHKGLSFILVGKNKKHTLVLAKKMNAVLKSILTIKKNK</sequence>
<dbReference type="PROSITE" id="PS50975">
    <property type="entry name" value="ATP_GRASP"/>
    <property type="match status" value="1"/>
</dbReference>
<dbReference type="Proteomes" id="UP000230119">
    <property type="component" value="Unassembled WGS sequence"/>
</dbReference>
<dbReference type="InterPro" id="IPR013815">
    <property type="entry name" value="ATP_grasp_subdomain_1"/>
</dbReference>
<dbReference type="GO" id="GO:0005524">
    <property type="term" value="F:ATP binding"/>
    <property type="evidence" value="ECO:0007669"/>
    <property type="project" value="UniProtKB-UniRule"/>
</dbReference>
<dbReference type="Pfam" id="PF02955">
    <property type="entry name" value="GSH-S_ATP"/>
    <property type="match status" value="1"/>
</dbReference>
<name>A0A2M7BTA5_9BACT</name>
<dbReference type="GO" id="GO:0004363">
    <property type="term" value="F:glutathione synthase activity"/>
    <property type="evidence" value="ECO:0007669"/>
    <property type="project" value="InterPro"/>
</dbReference>
<dbReference type="Gene3D" id="3.30.1490.20">
    <property type="entry name" value="ATP-grasp fold, A domain"/>
    <property type="match status" value="1"/>
</dbReference>
<comment type="caution">
    <text evidence="3">The sequence shown here is derived from an EMBL/GenBank/DDBJ whole genome shotgun (WGS) entry which is preliminary data.</text>
</comment>
<keyword evidence="1" id="KW-0547">Nucleotide-binding</keyword>
<reference evidence="4" key="1">
    <citation type="submission" date="2017-09" db="EMBL/GenBank/DDBJ databases">
        <title>Depth-based differentiation of microbial function through sediment-hosted aquifers and enrichment of novel symbionts in the deep terrestrial subsurface.</title>
        <authorList>
            <person name="Probst A.J."/>
            <person name="Ladd B."/>
            <person name="Jarett J.K."/>
            <person name="Geller-Mcgrath D.E."/>
            <person name="Sieber C.M.K."/>
            <person name="Emerson J.B."/>
            <person name="Anantharaman K."/>
            <person name="Thomas B.C."/>
            <person name="Malmstrom R."/>
            <person name="Stieglmeier M."/>
            <person name="Klingl A."/>
            <person name="Woyke T."/>
            <person name="Ryan C.M."/>
            <person name="Banfield J.F."/>
        </authorList>
    </citation>
    <scope>NUCLEOTIDE SEQUENCE [LARGE SCALE GENOMIC DNA]</scope>
</reference>
<gene>
    <name evidence="3" type="ORF">COS52_01330</name>
</gene>